<reference evidence="2" key="1">
    <citation type="submission" date="2016-10" db="EMBL/GenBank/DDBJ databases">
        <authorList>
            <person name="Varghese N."/>
            <person name="Submissions S."/>
        </authorList>
    </citation>
    <scope>NUCLEOTIDE SEQUENCE [LARGE SCALE GENOMIC DNA]</scope>
    <source>
        <strain evidence="2">DSM 15310</strain>
    </source>
</reference>
<name>A0A1I0DP25_9BACT</name>
<organism evidence="1 2">
    <name type="scientific">Hymenobacter actinosclerus</name>
    <dbReference type="NCBI Taxonomy" id="82805"/>
    <lineage>
        <taxon>Bacteria</taxon>
        <taxon>Pseudomonadati</taxon>
        <taxon>Bacteroidota</taxon>
        <taxon>Cytophagia</taxon>
        <taxon>Cytophagales</taxon>
        <taxon>Hymenobacteraceae</taxon>
        <taxon>Hymenobacter</taxon>
    </lineage>
</organism>
<dbReference type="STRING" id="82805.SAMN04487998_1493"/>
<accession>A0A1I0DP25</accession>
<sequence>MKFLPRKTGRIMQTFREKKLLFGFPDDWQITHYDVNANPAANTPAGFYRRILTSGGVKHVQAVDFICRFPGVPTKLQFVEVKDDRLDARAEGERRNQLFEAVMSKSASTLAGLIIAERLGEHLDDELLRPMACLSEQPIIEVVLFWVEPPVVGSPLRRVVKKGGRTGLQQRLTSKLHQWGLRFSLYNLADADRLAPDWQVSELQP</sequence>
<protein>
    <submittedName>
        <fullName evidence="1">Uncharacterized protein</fullName>
    </submittedName>
</protein>
<proteinExistence type="predicted"/>
<dbReference type="AlphaFoldDB" id="A0A1I0DP25"/>
<keyword evidence="2" id="KW-1185">Reference proteome</keyword>
<evidence type="ECO:0000313" key="1">
    <source>
        <dbReference type="EMBL" id="SET34297.1"/>
    </source>
</evidence>
<evidence type="ECO:0000313" key="2">
    <source>
        <dbReference type="Proteomes" id="UP000198697"/>
    </source>
</evidence>
<gene>
    <name evidence="1" type="ORF">SAMN04487998_1493</name>
</gene>
<dbReference type="EMBL" id="FOHS01000002">
    <property type="protein sequence ID" value="SET34297.1"/>
    <property type="molecule type" value="Genomic_DNA"/>
</dbReference>
<dbReference type="Proteomes" id="UP000198697">
    <property type="component" value="Unassembled WGS sequence"/>
</dbReference>